<keyword evidence="9" id="KW-1185">Reference proteome</keyword>
<evidence type="ECO:0000256" key="4">
    <source>
        <dbReference type="ARBA" id="ARBA00023125"/>
    </source>
</evidence>
<name>A0A239K949_9ACTN</name>
<evidence type="ECO:0000256" key="6">
    <source>
        <dbReference type="SAM" id="MobiDB-lite"/>
    </source>
</evidence>
<dbReference type="Proteomes" id="UP000198415">
    <property type="component" value="Unassembled WGS sequence"/>
</dbReference>
<dbReference type="InterPro" id="IPR015421">
    <property type="entry name" value="PyrdxlP-dep_Trfase_major"/>
</dbReference>
<keyword evidence="5" id="KW-0804">Transcription</keyword>
<evidence type="ECO:0000256" key="1">
    <source>
        <dbReference type="ARBA" id="ARBA00005384"/>
    </source>
</evidence>
<dbReference type="PROSITE" id="PS50949">
    <property type="entry name" value="HTH_GNTR"/>
    <property type="match status" value="1"/>
</dbReference>
<dbReference type="SUPFAM" id="SSF46785">
    <property type="entry name" value="Winged helix' DNA-binding domain"/>
    <property type="match status" value="1"/>
</dbReference>
<dbReference type="InterPro" id="IPR036388">
    <property type="entry name" value="WH-like_DNA-bd_sf"/>
</dbReference>
<proteinExistence type="inferred from homology"/>
<feature type="domain" description="HTH gntR-type" evidence="7">
    <location>
        <begin position="9"/>
        <end position="77"/>
    </location>
</feature>
<evidence type="ECO:0000256" key="3">
    <source>
        <dbReference type="ARBA" id="ARBA00023015"/>
    </source>
</evidence>
<feature type="region of interest" description="Disordered" evidence="6">
    <location>
        <begin position="74"/>
        <end position="93"/>
    </location>
</feature>
<dbReference type="CDD" id="cd00609">
    <property type="entry name" value="AAT_like"/>
    <property type="match status" value="1"/>
</dbReference>
<accession>A0A239K949</accession>
<dbReference type="Pfam" id="PF00392">
    <property type="entry name" value="GntR"/>
    <property type="match status" value="1"/>
</dbReference>
<dbReference type="Gene3D" id="3.40.640.10">
    <property type="entry name" value="Type I PLP-dependent aspartate aminotransferase-like (Major domain)"/>
    <property type="match status" value="1"/>
</dbReference>
<dbReference type="CDD" id="cd07377">
    <property type="entry name" value="WHTH_GntR"/>
    <property type="match status" value="1"/>
</dbReference>
<dbReference type="PANTHER" id="PTHR46577:SF1">
    <property type="entry name" value="HTH-TYPE TRANSCRIPTIONAL REGULATORY PROTEIN GABR"/>
    <property type="match status" value="1"/>
</dbReference>
<dbReference type="Pfam" id="PF00155">
    <property type="entry name" value="Aminotran_1_2"/>
    <property type="match status" value="1"/>
</dbReference>
<keyword evidence="3" id="KW-0805">Transcription regulation</keyword>
<keyword evidence="2" id="KW-0663">Pyridoxal phosphate</keyword>
<dbReference type="GO" id="GO:0003700">
    <property type="term" value="F:DNA-binding transcription factor activity"/>
    <property type="evidence" value="ECO:0007669"/>
    <property type="project" value="InterPro"/>
</dbReference>
<evidence type="ECO:0000313" key="8">
    <source>
        <dbReference type="EMBL" id="SNT14986.1"/>
    </source>
</evidence>
<organism evidence="8 9">
    <name type="scientific">Actinoplanes regularis</name>
    <dbReference type="NCBI Taxonomy" id="52697"/>
    <lineage>
        <taxon>Bacteria</taxon>
        <taxon>Bacillati</taxon>
        <taxon>Actinomycetota</taxon>
        <taxon>Actinomycetes</taxon>
        <taxon>Micromonosporales</taxon>
        <taxon>Micromonosporaceae</taxon>
        <taxon>Actinoplanes</taxon>
    </lineage>
</organism>
<evidence type="ECO:0000256" key="5">
    <source>
        <dbReference type="ARBA" id="ARBA00023163"/>
    </source>
</evidence>
<evidence type="ECO:0000256" key="2">
    <source>
        <dbReference type="ARBA" id="ARBA00022898"/>
    </source>
</evidence>
<dbReference type="InterPro" id="IPR051446">
    <property type="entry name" value="HTH_trans_reg/aminotransferase"/>
</dbReference>
<evidence type="ECO:0000259" key="7">
    <source>
        <dbReference type="PROSITE" id="PS50949"/>
    </source>
</evidence>
<dbReference type="InterPro" id="IPR004839">
    <property type="entry name" value="Aminotransferase_I/II_large"/>
</dbReference>
<comment type="similarity">
    <text evidence="1">In the C-terminal section; belongs to the class-I pyridoxal-phosphate-dependent aminotransferase family.</text>
</comment>
<dbReference type="GO" id="GO:0003677">
    <property type="term" value="F:DNA binding"/>
    <property type="evidence" value="ECO:0007669"/>
    <property type="project" value="UniProtKB-KW"/>
</dbReference>
<dbReference type="PANTHER" id="PTHR46577">
    <property type="entry name" value="HTH-TYPE TRANSCRIPTIONAL REGULATORY PROTEIN GABR"/>
    <property type="match status" value="1"/>
</dbReference>
<dbReference type="InterPro" id="IPR036390">
    <property type="entry name" value="WH_DNA-bd_sf"/>
</dbReference>
<keyword evidence="8" id="KW-0032">Aminotransferase</keyword>
<dbReference type="Gene3D" id="1.10.10.10">
    <property type="entry name" value="Winged helix-like DNA-binding domain superfamily/Winged helix DNA-binding domain"/>
    <property type="match status" value="1"/>
</dbReference>
<dbReference type="InterPro" id="IPR015424">
    <property type="entry name" value="PyrdxlP-dep_Trfase"/>
</dbReference>
<keyword evidence="8" id="KW-0808">Transferase</keyword>
<sequence length="462" mass="49251">MNLDRTVPEPLRQQLLQQMREAIRCGALQPGEPLPSTRRLAEQAGVSRGLVVDCYEQLLAEGYLEAIGGSGTRVAAGAGSSRPAPRPDPTAGEAVADGAISFEYGIPDLASVPLSDWLWALTEAIRTVPAAGLADEDPAGSLRLREVLTAYHRRVRAGYVTAGDAVVVSGFRHGLAIVLAALARHGITDVALEDPGPREHDEIVRRAGAKVVAVPVDDDGLDVATLRRSAARAVLVTPAHQCPTGAVLSPQRRRDLVAWAKAVDGVILEDDYDAEFRYDRQPVGSLHGLDPDRVIALGSVSKTFAPALRIGWLLTPPAYRPAVLDEKRFTTRGVPALDQTALAYLIESGRFDRHLRRMRTLYAARRETLAAAVEADLPGLRLSGLAAGCHAVLKLPPNMSEAKVVAGARARSVIVRGLNDYRLTSEGAAPALVLGFGNTSESRIRAGVRALAEELTTGSSRS</sequence>
<reference evidence="8 9" key="1">
    <citation type="submission" date="2017-06" db="EMBL/GenBank/DDBJ databases">
        <authorList>
            <person name="Kim H.J."/>
            <person name="Triplett B.A."/>
        </authorList>
    </citation>
    <scope>NUCLEOTIDE SEQUENCE [LARGE SCALE GENOMIC DNA]</scope>
    <source>
        <strain evidence="8 9">DSM 43151</strain>
    </source>
</reference>
<protein>
    <submittedName>
        <fullName evidence="8">GntR family transcriptional regulator / MocR family aminotransferase</fullName>
    </submittedName>
</protein>
<evidence type="ECO:0000313" key="9">
    <source>
        <dbReference type="Proteomes" id="UP000198415"/>
    </source>
</evidence>
<dbReference type="InterPro" id="IPR000524">
    <property type="entry name" value="Tscrpt_reg_HTH_GntR"/>
</dbReference>
<dbReference type="AlphaFoldDB" id="A0A239K949"/>
<keyword evidence="4" id="KW-0238">DNA-binding</keyword>
<dbReference type="SUPFAM" id="SSF53383">
    <property type="entry name" value="PLP-dependent transferases"/>
    <property type="match status" value="1"/>
</dbReference>
<dbReference type="SMART" id="SM00345">
    <property type="entry name" value="HTH_GNTR"/>
    <property type="match status" value="1"/>
</dbReference>
<dbReference type="EMBL" id="FZNR01000046">
    <property type="protein sequence ID" value="SNT14986.1"/>
    <property type="molecule type" value="Genomic_DNA"/>
</dbReference>
<dbReference type="GO" id="GO:0030170">
    <property type="term" value="F:pyridoxal phosphate binding"/>
    <property type="evidence" value="ECO:0007669"/>
    <property type="project" value="InterPro"/>
</dbReference>
<dbReference type="GO" id="GO:0008483">
    <property type="term" value="F:transaminase activity"/>
    <property type="evidence" value="ECO:0007669"/>
    <property type="project" value="UniProtKB-KW"/>
</dbReference>
<gene>
    <name evidence="8" type="ORF">SAMN06264365_14610</name>
</gene>